<dbReference type="OrthoDB" id="6380398at2759"/>
<evidence type="ECO:0000313" key="8">
    <source>
        <dbReference type="EMBL" id="KAG4422176.1"/>
    </source>
</evidence>
<dbReference type="EMBL" id="JAFJYH010000053">
    <property type="protein sequence ID" value="KAG4422176.1"/>
    <property type="molecule type" value="Genomic_DNA"/>
</dbReference>
<evidence type="ECO:0000256" key="6">
    <source>
        <dbReference type="SAM" id="SignalP"/>
    </source>
</evidence>
<organism evidence="8 9">
    <name type="scientific">Cadophora malorum</name>
    <dbReference type="NCBI Taxonomy" id="108018"/>
    <lineage>
        <taxon>Eukaryota</taxon>
        <taxon>Fungi</taxon>
        <taxon>Dikarya</taxon>
        <taxon>Ascomycota</taxon>
        <taxon>Pezizomycotina</taxon>
        <taxon>Leotiomycetes</taxon>
        <taxon>Helotiales</taxon>
        <taxon>Ploettnerulaceae</taxon>
        <taxon>Cadophora</taxon>
    </lineage>
</organism>
<accession>A0A8H7WCA0</accession>
<dbReference type="PROSITE" id="PS00134">
    <property type="entry name" value="TRYPSIN_HIS"/>
    <property type="match status" value="1"/>
</dbReference>
<evidence type="ECO:0000313" key="9">
    <source>
        <dbReference type="Proteomes" id="UP000664132"/>
    </source>
</evidence>
<dbReference type="PANTHER" id="PTHR24276">
    <property type="entry name" value="POLYSERASE-RELATED"/>
    <property type="match status" value="1"/>
</dbReference>
<protein>
    <recommendedName>
        <fullName evidence="7">Peptidase S1 domain-containing protein</fullName>
    </recommendedName>
</protein>
<comment type="caution">
    <text evidence="8">The sequence shown here is derived from an EMBL/GenBank/DDBJ whole genome shotgun (WGS) entry which is preliminary data.</text>
</comment>
<comment type="similarity">
    <text evidence="1">Belongs to the peptidase S1 family.</text>
</comment>
<keyword evidence="3 5" id="KW-0378">Hydrolase</keyword>
<dbReference type="CDD" id="cd00190">
    <property type="entry name" value="Tryp_SPc"/>
    <property type="match status" value="1"/>
</dbReference>
<evidence type="ECO:0000256" key="4">
    <source>
        <dbReference type="ARBA" id="ARBA00023157"/>
    </source>
</evidence>
<evidence type="ECO:0000256" key="2">
    <source>
        <dbReference type="ARBA" id="ARBA00022670"/>
    </source>
</evidence>
<evidence type="ECO:0000256" key="1">
    <source>
        <dbReference type="ARBA" id="ARBA00007664"/>
    </source>
</evidence>
<gene>
    <name evidence="8" type="ORF">IFR04_004682</name>
</gene>
<dbReference type="PROSITE" id="PS50240">
    <property type="entry name" value="TRYPSIN_DOM"/>
    <property type="match status" value="1"/>
</dbReference>
<keyword evidence="9" id="KW-1185">Reference proteome</keyword>
<dbReference type="SMART" id="SM00020">
    <property type="entry name" value="Tryp_SPc"/>
    <property type="match status" value="1"/>
</dbReference>
<dbReference type="InterPro" id="IPR001314">
    <property type="entry name" value="Peptidase_S1A"/>
</dbReference>
<dbReference type="GO" id="GO:0006508">
    <property type="term" value="P:proteolysis"/>
    <property type="evidence" value="ECO:0007669"/>
    <property type="project" value="UniProtKB-KW"/>
</dbReference>
<dbReference type="InterPro" id="IPR033116">
    <property type="entry name" value="TRYPSIN_SER"/>
</dbReference>
<proteinExistence type="inferred from homology"/>
<dbReference type="GO" id="GO:0004252">
    <property type="term" value="F:serine-type endopeptidase activity"/>
    <property type="evidence" value="ECO:0007669"/>
    <property type="project" value="InterPro"/>
</dbReference>
<dbReference type="PROSITE" id="PS00135">
    <property type="entry name" value="TRYPSIN_SER"/>
    <property type="match status" value="1"/>
</dbReference>
<sequence>MVTTRYLAVLALAIFPTLSIAAAIPSPQVHTDADNGADIVGGSAAVAGQFPYQVALLRGSSLFCGGVLINANTVLTAAHCSVDYAASAVSVRAGSLTYASGGTLVKVSKIIVHPSYNEDTINNDVAIWQLATPIPTSANIAYAVLPAQGSDPAAGVSTTVSGWGLTSENGSTLPSSLRYVSVPVVSRATCRAQYGTSAITDNMFCAAASGKDSCSGDSGGPITITSTGVLAGTVSWGQGCAQAGYAGVYTRIGNYVTWINANKA</sequence>
<evidence type="ECO:0000259" key="7">
    <source>
        <dbReference type="PROSITE" id="PS50240"/>
    </source>
</evidence>
<reference evidence="8" key="1">
    <citation type="submission" date="2021-02" db="EMBL/GenBank/DDBJ databases">
        <title>Genome sequence Cadophora malorum strain M34.</title>
        <authorList>
            <person name="Stefanovic E."/>
            <person name="Vu D."/>
            <person name="Scully C."/>
            <person name="Dijksterhuis J."/>
            <person name="Roader J."/>
            <person name="Houbraken J."/>
        </authorList>
    </citation>
    <scope>NUCLEOTIDE SEQUENCE</scope>
    <source>
        <strain evidence="8">M34</strain>
    </source>
</reference>
<dbReference type="InterPro" id="IPR018114">
    <property type="entry name" value="TRYPSIN_HIS"/>
</dbReference>
<keyword evidence="6" id="KW-0732">Signal</keyword>
<dbReference type="AlphaFoldDB" id="A0A8H7WCA0"/>
<feature type="domain" description="Peptidase S1" evidence="7">
    <location>
        <begin position="39"/>
        <end position="264"/>
    </location>
</feature>
<feature type="chain" id="PRO_5034653608" description="Peptidase S1 domain-containing protein" evidence="6">
    <location>
        <begin position="22"/>
        <end position="264"/>
    </location>
</feature>
<dbReference type="InterPro" id="IPR050430">
    <property type="entry name" value="Peptidase_S1"/>
</dbReference>
<dbReference type="PANTHER" id="PTHR24276:SF98">
    <property type="entry name" value="FI18310P1-RELATED"/>
    <property type="match status" value="1"/>
</dbReference>
<dbReference type="FunFam" id="2.40.10.10:FF:000034">
    <property type="entry name" value="Eupolytin"/>
    <property type="match status" value="1"/>
</dbReference>
<feature type="signal peptide" evidence="6">
    <location>
        <begin position="1"/>
        <end position="21"/>
    </location>
</feature>
<dbReference type="InterPro" id="IPR043504">
    <property type="entry name" value="Peptidase_S1_PA_chymotrypsin"/>
</dbReference>
<evidence type="ECO:0000256" key="5">
    <source>
        <dbReference type="RuleBase" id="RU363034"/>
    </source>
</evidence>
<dbReference type="PRINTS" id="PR00722">
    <property type="entry name" value="CHYMOTRYPSIN"/>
</dbReference>
<dbReference type="InterPro" id="IPR009003">
    <property type="entry name" value="Peptidase_S1_PA"/>
</dbReference>
<dbReference type="Gene3D" id="2.40.10.10">
    <property type="entry name" value="Trypsin-like serine proteases"/>
    <property type="match status" value="2"/>
</dbReference>
<keyword evidence="4" id="KW-1015">Disulfide bond</keyword>
<dbReference type="InterPro" id="IPR001254">
    <property type="entry name" value="Trypsin_dom"/>
</dbReference>
<evidence type="ECO:0000256" key="3">
    <source>
        <dbReference type="ARBA" id="ARBA00022801"/>
    </source>
</evidence>
<dbReference type="Proteomes" id="UP000664132">
    <property type="component" value="Unassembled WGS sequence"/>
</dbReference>
<dbReference type="Pfam" id="PF00089">
    <property type="entry name" value="Trypsin"/>
    <property type="match status" value="1"/>
</dbReference>
<dbReference type="SUPFAM" id="SSF50494">
    <property type="entry name" value="Trypsin-like serine proteases"/>
    <property type="match status" value="1"/>
</dbReference>
<name>A0A8H7WCA0_9HELO</name>
<keyword evidence="2 5" id="KW-0645">Protease</keyword>
<keyword evidence="5" id="KW-0720">Serine protease</keyword>